<dbReference type="Proteomes" id="UP000094379">
    <property type="component" value="Unassembled WGS sequence"/>
</dbReference>
<dbReference type="PATRIC" id="fig|291169.3.peg.2147"/>
<dbReference type="AlphaFoldDB" id="A0A1E3GRA7"/>
<dbReference type="InterPro" id="IPR032623">
    <property type="entry name" value="FecR_N"/>
</dbReference>
<dbReference type="GO" id="GO:0016989">
    <property type="term" value="F:sigma factor antagonist activity"/>
    <property type="evidence" value="ECO:0007669"/>
    <property type="project" value="TreeGrafter"/>
</dbReference>
<feature type="domain" description="FecR protein" evidence="2">
    <location>
        <begin position="114"/>
        <end position="205"/>
    </location>
</feature>
<name>A0A1E3GRA7_9GAMM</name>
<gene>
    <name evidence="4" type="ORF">A9E74_02135</name>
</gene>
<evidence type="ECO:0000313" key="5">
    <source>
        <dbReference type="Proteomes" id="UP000094379"/>
    </source>
</evidence>
<keyword evidence="5" id="KW-1185">Reference proteome</keyword>
<dbReference type="STRING" id="291169.A9E74_02135"/>
<feature type="domain" description="FecR N-terminal" evidence="3">
    <location>
        <begin position="17"/>
        <end position="59"/>
    </location>
</feature>
<protein>
    <submittedName>
        <fullName evidence="4">Fec operon regulator FecR</fullName>
    </submittedName>
</protein>
<dbReference type="InterPro" id="IPR012373">
    <property type="entry name" value="Ferrdict_sens_TM"/>
</dbReference>
<organism evidence="4 5">
    <name type="scientific">Methylophaga muralis</name>
    <dbReference type="NCBI Taxonomy" id="291169"/>
    <lineage>
        <taxon>Bacteria</taxon>
        <taxon>Pseudomonadati</taxon>
        <taxon>Pseudomonadota</taxon>
        <taxon>Gammaproteobacteria</taxon>
        <taxon>Thiotrichales</taxon>
        <taxon>Piscirickettsiaceae</taxon>
        <taxon>Methylophaga</taxon>
    </lineage>
</organism>
<comment type="caution">
    <text evidence="4">The sequence shown here is derived from an EMBL/GenBank/DDBJ whole genome shotgun (WGS) entry which is preliminary data.</text>
</comment>
<evidence type="ECO:0000259" key="2">
    <source>
        <dbReference type="Pfam" id="PF04773"/>
    </source>
</evidence>
<dbReference type="NCBIfam" id="TIGR01409">
    <property type="entry name" value="TAT_signal_seq"/>
    <property type="match status" value="1"/>
</dbReference>
<proteinExistence type="predicted"/>
<dbReference type="PANTHER" id="PTHR30273">
    <property type="entry name" value="PERIPLASMIC SIGNAL SENSOR AND SIGMA FACTOR ACTIVATOR FECR-RELATED"/>
    <property type="match status" value="1"/>
</dbReference>
<reference evidence="4 5" key="1">
    <citation type="submission" date="2016-07" db="EMBL/GenBank/DDBJ databases">
        <title>Draft Genome Sequence of Methylophaga muralis Bur 1.</title>
        <authorList>
            <person name="Vasilenko O.V."/>
            <person name="Doronina N.V."/>
            <person name="Shmareva M.N."/>
            <person name="Tarlachkov S.V."/>
            <person name="Mustakhimov I."/>
            <person name="Trotsenko Y.A."/>
        </authorList>
    </citation>
    <scope>NUCLEOTIDE SEQUENCE [LARGE SCALE GENOMIC DNA]</scope>
    <source>
        <strain evidence="4 5">Bur 1</strain>
    </source>
</reference>
<dbReference type="Pfam" id="PF16220">
    <property type="entry name" value="DUF4880"/>
    <property type="match status" value="1"/>
</dbReference>
<dbReference type="EMBL" id="MCRI01000027">
    <property type="protein sequence ID" value="ODN66116.1"/>
    <property type="molecule type" value="Genomic_DNA"/>
</dbReference>
<dbReference type="Gene3D" id="2.60.120.1440">
    <property type="match status" value="1"/>
</dbReference>
<evidence type="ECO:0000259" key="3">
    <source>
        <dbReference type="Pfam" id="PF16220"/>
    </source>
</evidence>
<evidence type="ECO:0000256" key="1">
    <source>
        <dbReference type="ARBA" id="ARBA00022729"/>
    </source>
</evidence>
<dbReference type="InterPro" id="IPR006860">
    <property type="entry name" value="FecR"/>
</dbReference>
<sequence length="318" mass="35909">MFDKTLDVQPTSKQSIKQACVWMARLWADDATEKDHLACQVWRESAAENEQAWQQVQQLQQRFRLVPDPEIDSRVLRQHKSVSRRQFLSYGGLGIGLGVVGTGYFSSKAINSTDYATQTGEIQDLTLADGTRLFLNTATRVDINFDQKKREILLHEGEVYIETASHNVPLTVVSREGVLRPLGTSFSVRTMDKQTRLAVYQGRVQIQPAQSNSTSIIESGLGADFTRFSFIQDFVADTSNMAWTNHKLAVANMPLNEFIDELSRYRSGMLRVSPELASLTVTGVFSLLDTDRILKQLTEILPVRLHSFTSYWITMLPV</sequence>
<dbReference type="InterPro" id="IPR019546">
    <property type="entry name" value="TAT_signal_bac_arc"/>
</dbReference>
<dbReference type="RefSeq" id="WP_084003040.1">
    <property type="nucleotide sequence ID" value="NZ_MCRI01000027.1"/>
</dbReference>
<evidence type="ECO:0000313" key="4">
    <source>
        <dbReference type="EMBL" id="ODN66116.1"/>
    </source>
</evidence>
<dbReference type="Pfam" id="PF04773">
    <property type="entry name" value="FecR"/>
    <property type="match status" value="1"/>
</dbReference>
<dbReference type="PIRSF" id="PIRSF018266">
    <property type="entry name" value="FecR"/>
    <property type="match status" value="1"/>
</dbReference>
<dbReference type="PANTHER" id="PTHR30273:SF2">
    <property type="entry name" value="PROTEIN FECR"/>
    <property type="match status" value="1"/>
</dbReference>
<keyword evidence="1" id="KW-0732">Signal</keyword>
<accession>A0A1E3GRA7</accession>